<feature type="domain" description="BTB" evidence="2">
    <location>
        <begin position="1"/>
        <end position="66"/>
    </location>
</feature>
<dbReference type="GO" id="GO:0034220">
    <property type="term" value="P:monoatomic ion transmembrane transport"/>
    <property type="evidence" value="ECO:0007669"/>
    <property type="project" value="UniProtKB-KW"/>
</dbReference>
<dbReference type="InterPro" id="IPR045068">
    <property type="entry name" value="BACURD1-3"/>
</dbReference>
<dbReference type="Pfam" id="PF02214">
    <property type="entry name" value="BTB_2"/>
    <property type="match status" value="1"/>
</dbReference>
<dbReference type="Proteomes" id="UP001149090">
    <property type="component" value="Unassembled WGS sequence"/>
</dbReference>
<dbReference type="SMART" id="SM00225">
    <property type="entry name" value="BTB"/>
    <property type="match status" value="1"/>
</dbReference>
<dbReference type="Gene3D" id="3.30.710.10">
    <property type="entry name" value="Potassium Channel Kv1.1, Chain A"/>
    <property type="match status" value="1"/>
</dbReference>
<sequence>MINFDVGGKSFTTQKSTLQKYKDTFFSGLLSGNFPLNEKNIFIDRDPKHFRVILNFLRYQNPNIQEFPLSDDFYVLEEIEKEADFYNIVPLIELIQKKKNDLSENLDEKESQYKKIIERLDSIETQAKKILQAIDETYCGFSNGSFLVKKK</sequence>
<dbReference type="GO" id="GO:0051260">
    <property type="term" value="P:protein homooligomerization"/>
    <property type="evidence" value="ECO:0007669"/>
    <property type="project" value="InterPro"/>
</dbReference>
<proteinExistence type="predicted"/>
<keyword evidence="3" id="KW-0406">Ion transport</keyword>
<keyword evidence="1" id="KW-0175">Coiled coil</keyword>
<dbReference type="SUPFAM" id="SSF54695">
    <property type="entry name" value="POZ domain"/>
    <property type="match status" value="1"/>
</dbReference>
<evidence type="ECO:0000256" key="1">
    <source>
        <dbReference type="SAM" id="Coils"/>
    </source>
</evidence>
<dbReference type="InterPro" id="IPR003131">
    <property type="entry name" value="T1-type_BTB"/>
</dbReference>
<dbReference type="OrthoDB" id="2414723at2759"/>
<dbReference type="InterPro" id="IPR011333">
    <property type="entry name" value="SKP1/BTB/POZ_sf"/>
</dbReference>
<keyword evidence="3" id="KW-0813">Transport</keyword>
<accession>A0A9Q0R4X3</accession>
<name>A0A9Q0R4X3_ANAIG</name>
<keyword evidence="3" id="KW-0407">Ion channel</keyword>
<reference evidence="3" key="1">
    <citation type="submission" date="2022-10" db="EMBL/GenBank/DDBJ databases">
        <title>Novel sulphate-reducing endosymbionts in the free-living metamonad Anaeramoeba.</title>
        <authorList>
            <person name="Jerlstrom-Hultqvist J."/>
            <person name="Cepicka I."/>
            <person name="Gallot-Lavallee L."/>
            <person name="Salas-Leiva D."/>
            <person name="Curtis B.A."/>
            <person name="Zahonova K."/>
            <person name="Pipaliya S."/>
            <person name="Dacks J."/>
            <person name="Roger A.J."/>
        </authorList>
    </citation>
    <scope>NUCLEOTIDE SEQUENCE</scope>
    <source>
        <strain evidence="3">BMAN</strain>
    </source>
</reference>
<keyword evidence="4" id="KW-1185">Reference proteome</keyword>
<dbReference type="PANTHER" id="PTHR11145:SF8">
    <property type="entry name" value="RE57120P"/>
    <property type="match status" value="1"/>
</dbReference>
<gene>
    <name evidence="3" type="ORF">M0811_12864</name>
</gene>
<evidence type="ECO:0000313" key="3">
    <source>
        <dbReference type="EMBL" id="KAJ5067512.1"/>
    </source>
</evidence>
<dbReference type="AlphaFoldDB" id="A0A9Q0R4X3"/>
<dbReference type="OMA" id="LLCEDAM"/>
<evidence type="ECO:0000259" key="2">
    <source>
        <dbReference type="PROSITE" id="PS50097"/>
    </source>
</evidence>
<evidence type="ECO:0000313" key="4">
    <source>
        <dbReference type="Proteomes" id="UP001149090"/>
    </source>
</evidence>
<feature type="coiled-coil region" evidence="1">
    <location>
        <begin position="92"/>
        <end position="126"/>
    </location>
</feature>
<dbReference type="PANTHER" id="PTHR11145">
    <property type="entry name" value="BTB/POZ DOMAIN-CONTAINING ADAPTER FOR CUL3-MEDIATED RHOA DEGRADATION PROTEIN FAMILY MEMBER"/>
    <property type="match status" value="1"/>
</dbReference>
<organism evidence="3 4">
    <name type="scientific">Anaeramoeba ignava</name>
    <name type="common">Anaerobic marine amoeba</name>
    <dbReference type="NCBI Taxonomy" id="1746090"/>
    <lineage>
        <taxon>Eukaryota</taxon>
        <taxon>Metamonada</taxon>
        <taxon>Anaeramoebidae</taxon>
        <taxon>Anaeramoeba</taxon>
    </lineage>
</organism>
<dbReference type="PROSITE" id="PS50097">
    <property type="entry name" value="BTB"/>
    <property type="match status" value="1"/>
</dbReference>
<dbReference type="InterPro" id="IPR000210">
    <property type="entry name" value="BTB/POZ_dom"/>
</dbReference>
<comment type="caution">
    <text evidence="3">The sequence shown here is derived from an EMBL/GenBank/DDBJ whole genome shotgun (WGS) entry which is preliminary data.</text>
</comment>
<dbReference type="EMBL" id="JAPDFW010000126">
    <property type="protein sequence ID" value="KAJ5067512.1"/>
    <property type="molecule type" value="Genomic_DNA"/>
</dbReference>
<dbReference type="CDD" id="cd18316">
    <property type="entry name" value="BTB_POZ_KCTD-like"/>
    <property type="match status" value="1"/>
</dbReference>
<protein>
    <submittedName>
        <fullName evidence="3">Potassium channel tetramerization domain-containing</fullName>
    </submittedName>
</protein>